<dbReference type="Pfam" id="PF12625">
    <property type="entry name" value="Arabinose_bd"/>
    <property type="match status" value="1"/>
</dbReference>
<evidence type="ECO:0000256" key="2">
    <source>
        <dbReference type="ARBA" id="ARBA00023125"/>
    </source>
</evidence>
<dbReference type="EMBL" id="JACHIJ010000005">
    <property type="protein sequence ID" value="MBB5053981.1"/>
    <property type="molecule type" value="Genomic_DNA"/>
</dbReference>
<keyword evidence="3" id="KW-0804">Transcription</keyword>
<dbReference type="SUPFAM" id="SSF46689">
    <property type="entry name" value="Homeodomain-like"/>
    <property type="match status" value="1"/>
</dbReference>
<dbReference type="Pfam" id="PF12833">
    <property type="entry name" value="HTH_18"/>
    <property type="match status" value="1"/>
</dbReference>
<evidence type="ECO:0000256" key="1">
    <source>
        <dbReference type="ARBA" id="ARBA00023015"/>
    </source>
</evidence>
<dbReference type="RefSeq" id="WP_184087709.1">
    <property type="nucleotide sequence ID" value="NZ_JACHIJ010000005.1"/>
</dbReference>
<evidence type="ECO:0000259" key="5">
    <source>
        <dbReference type="PROSITE" id="PS01124"/>
    </source>
</evidence>
<sequence length="360" mass="39758">MTGQVLIQDRTVAVGWVKAIVAAAQRGGGDEAKMLTAAGIDSLPNDPLVRIPLDAVVRLWRAAIDSTGDSAFGLRMGQAIEPTSFDVVAYTLISSNSLREAIIRLQRFQKLISDGGRVQLVERNGLEWMMYQSMEADLPFSPQQVEAALACSVTLMRWVIGASFAPARICMAHAAIAPLSVYRDILGCEPEFRSRFNGIGLPPSQLDALLPARNPELCHLHELMARRQLSALKHSPNIKQRVAAILQQLLTRGMAHKKQVASLIGMSPRTMQHRLAEENSNFAALLDEVRHRLALKYIAEPMLSLSQIAELLHFSDASAFYRAFRRWTGRAPGEYRRTINPQPAIPRADSEKADYSAPDA</sequence>
<dbReference type="PANTHER" id="PTHR47894:SF1">
    <property type="entry name" value="HTH-TYPE TRANSCRIPTIONAL REGULATOR VQSM"/>
    <property type="match status" value="1"/>
</dbReference>
<reference evidence="6 7" key="1">
    <citation type="submission" date="2020-08" db="EMBL/GenBank/DDBJ databases">
        <title>Genomic Encyclopedia of Type Strains, Phase IV (KMG-IV): sequencing the most valuable type-strain genomes for metagenomic binning, comparative biology and taxonomic classification.</title>
        <authorList>
            <person name="Goeker M."/>
        </authorList>
    </citation>
    <scope>NUCLEOTIDE SEQUENCE [LARGE SCALE GENOMIC DNA]</scope>
    <source>
        <strain evidence="6 7">DSM 17498</strain>
    </source>
</reference>
<dbReference type="GO" id="GO:0005829">
    <property type="term" value="C:cytosol"/>
    <property type="evidence" value="ECO:0007669"/>
    <property type="project" value="TreeGrafter"/>
</dbReference>
<protein>
    <submittedName>
        <fullName evidence="6">AraC-like DNA-binding protein</fullName>
    </submittedName>
</protein>
<dbReference type="GO" id="GO:0000976">
    <property type="term" value="F:transcription cis-regulatory region binding"/>
    <property type="evidence" value="ECO:0007669"/>
    <property type="project" value="TreeGrafter"/>
</dbReference>
<dbReference type="InterPro" id="IPR032687">
    <property type="entry name" value="AraC-type_N"/>
</dbReference>
<evidence type="ECO:0000256" key="3">
    <source>
        <dbReference type="ARBA" id="ARBA00023163"/>
    </source>
</evidence>
<feature type="domain" description="HTH araC/xylS-type" evidence="5">
    <location>
        <begin position="240"/>
        <end position="338"/>
    </location>
</feature>
<evidence type="ECO:0000313" key="6">
    <source>
        <dbReference type="EMBL" id="MBB5053981.1"/>
    </source>
</evidence>
<keyword evidence="2 6" id="KW-0238">DNA-binding</keyword>
<keyword evidence="1" id="KW-0805">Transcription regulation</keyword>
<dbReference type="InterPro" id="IPR018060">
    <property type="entry name" value="HTH_AraC"/>
</dbReference>
<evidence type="ECO:0000256" key="4">
    <source>
        <dbReference type="SAM" id="MobiDB-lite"/>
    </source>
</evidence>
<organism evidence="6 7">
    <name type="scientific">Afipia massiliensis</name>
    <dbReference type="NCBI Taxonomy" id="211460"/>
    <lineage>
        <taxon>Bacteria</taxon>
        <taxon>Pseudomonadati</taxon>
        <taxon>Pseudomonadota</taxon>
        <taxon>Alphaproteobacteria</taxon>
        <taxon>Hyphomicrobiales</taxon>
        <taxon>Nitrobacteraceae</taxon>
        <taxon>Afipia</taxon>
    </lineage>
</organism>
<dbReference type="Proteomes" id="UP000521227">
    <property type="component" value="Unassembled WGS sequence"/>
</dbReference>
<comment type="caution">
    <text evidence="6">The sequence shown here is derived from an EMBL/GenBank/DDBJ whole genome shotgun (WGS) entry which is preliminary data.</text>
</comment>
<accession>A0A840N8C7</accession>
<dbReference type="SMART" id="SM00342">
    <property type="entry name" value="HTH_ARAC"/>
    <property type="match status" value="1"/>
</dbReference>
<gene>
    <name evidence="6" type="ORF">HNQ36_003981</name>
</gene>
<dbReference type="GO" id="GO:0003700">
    <property type="term" value="F:DNA-binding transcription factor activity"/>
    <property type="evidence" value="ECO:0007669"/>
    <property type="project" value="InterPro"/>
</dbReference>
<dbReference type="AlphaFoldDB" id="A0A840N8C7"/>
<proteinExistence type="predicted"/>
<name>A0A840N8C7_9BRAD</name>
<dbReference type="Gene3D" id="1.10.10.60">
    <property type="entry name" value="Homeodomain-like"/>
    <property type="match status" value="1"/>
</dbReference>
<dbReference type="PANTHER" id="PTHR47894">
    <property type="entry name" value="HTH-TYPE TRANSCRIPTIONAL REGULATOR GADX"/>
    <property type="match status" value="1"/>
</dbReference>
<dbReference type="InterPro" id="IPR009057">
    <property type="entry name" value="Homeodomain-like_sf"/>
</dbReference>
<feature type="region of interest" description="Disordered" evidence="4">
    <location>
        <begin position="335"/>
        <end position="360"/>
    </location>
</feature>
<dbReference type="PROSITE" id="PS01124">
    <property type="entry name" value="HTH_ARAC_FAMILY_2"/>
    <property type="match status" value="1"/>
</dbReference>
<evidence type="ECO:0000313" key="7">
    <source>
        <dbReference type="Proteomes" id="UP000521227"/>
    </source>
</evidence>